<keyword evidence="2" id="KW-0812">Transmembrane</keyword>
<dbReference type="EMBL" id="CAADIA010000007">
    <property type="protein sequence ID" value="VFR35041.1"/>
    <property type="molecule type" value="Genomic_DNA"/>
</dbReference>
<dbReference type="EMBL" id="CAADIF010000004">
    <property type="protein sequence ID" value="VFR59046.1"/>
    <property type="molecule type" value="Genomic_DNA"/>
</dbReference>
<keyword evidence="2" id="KW-1133">Transmembrane helix</keyword>
<protein>
    <submittedName>
        <fullName evidence="3">Uncharacterized protein</fullName>
    </submittedName>
</protein>
<evidence type="ECO:0000313" key="3">
    <source>
        <dbReference type="EMBL" id="VFR35041.1"/>
    </source>
</evidence>
<name>A0A484QCN6_9ZZZZ</name>
<accession>A0A484QCN6</accession>
<evidence type="ECO:0000256" key="2">
    <source>
        <dbReference type="SAM" id="Phobius"/>
    </source>
</evidence>
<dbReference type="AlphaFoldDB" id="A0A484QCN6"/>
<evidence type="ECO:0000313" key="4">
    <source>
        <dbReference type="EMBL" id="VFR59046.1"/>
    </source>
</evidence>
<evidence type="ECO:0000256" key="1">
    <source>
        <dbReference type="SAM" id="MobiDB-lite"/>
    </source>
</evidence>
<gene>
    <name evidence="3" type="ORF">ANK1_1527</name>
    <name evidence="4" type="ORF">ANK2_1528</name>
</gene>
<reference evidence="3" key="1">
    <citation type="submission" date="2019-03" db="EMBL/GenBank/DDBJ databases">
        <authorList>
            <person name="Danneels B."/>
        </authorList>
    </citation>
    <scope>NUCLEOTIDE SEQUENCE</scope>
</reference>
<proteinExistence type="predicted"/>
<keyword evidence="2" id="KW-0472">Membrane</keyword>
<feature type="region of interest" description="Disordered" evidence="1">
    <location>
        <begin position="93"/>
        <end position="119"/>
    </location>
</feature>
<feature type="transmembrane region" description="Helical" evidence="2">
    <location>
        <begin position="64"/>
        <end position="84"/>
    </location>
</feature>
<sequence length="119" mass="13240">MTRLKTLSRTGLVFTALYFTAFFAQPSPGNCGFLGCDFGKYLLALPWNVLIPTDWLTEKQGSHLGAMVNAVLMYQLGRFLVWFARRARETRADIRDAQRGPPLAPPQAATVKVQPKDPA</sequence>
<organism evidence="3">
    <name type="scientific">plant metagenome</name>
    <dbReference type="NCBI Taxonomy" id="1297885"/>
    <lineage>
        <taxon>unclassified sequences</taxon>
        <taxon>metagenomes</taxon>
        <taxon>organismal metagenomes</taxon>
    </lineage>
</organism>